<evidence type="ECO:0000313" key="8">
    <source>
        <dbReference type="EMBL" id="KAH6594890.1"/>
    </source>
</evidence>
<evidence type="ECO:0000256" key="5">
    <source>
        <dbReference type="SAM" id="MobiDB-lite"/>
    </source>
</evidence>
<dbReference type="Proteomes" id="UP001648503">
    <property type="component" value="Unassembled WGS sequence"/>
</dbReference>
<dbReference type="Gene3D" id="1.20.1390.10">
    <property type="entry name" value="PWI domain"/>
    <property type="match status" value="1"/>
</dbReference>
<keyword evidence="4" id="KW-0863">Zinc-finger</keyword>
<feature type="region of interest" description="Disordered" evidence="5">
    <location>
        <begin position="308"/>
        <end position="339"/>
    </location>
</feature>
<accession>A0ABQ8FDF8</accession>
<protein>
    <recommendedName>
        <fullName evidence="10">C3H1-type domain-containing protein</fullName>
    </recommendedName>
</protein>
<feature type="region of interest" description="Disordered" evidence="5">
    <location>
        <begin position="416"/>
        <end position="473"/>
    </location>
</feature>
<evidence type="ECO:0000256" key="2">
    <source>
        <dbReference type="ARBA" id="ARBA00043866"/>
    </source>
</evidence>
<feature type="domain" description="C3H1-type" evidence="7">
    <location>
        <begin position="220"/>
        <end position="248"/>
    </location>
</feature>
<gene>
    <name evidence="8" type="ORF">BASA50_006242</name>
</gene>
<organism evidence="8 9">
    <name type="scientific">Batrachochytrium salamandrivorans</name>
    <dbReference type="NCBI Taxonomy" id="1357716"/>
    <lineage>
        <taxon>Eukaryota</taxon>
        <taxon>Fungi</taxon>
        <taxon>Fungi incertae sedis</taxon>
        <taxon>Chytridiomycota</taxon>
        <taxon>Chytridiomycota incertae sedis</taxon>
        <taxon>Chytridiomycetes</taxon>
        <taxon>Rhizophydiales</taxon>
        <taxon>Rhizophydiales incertae sedis</taxon>
        <taxon>Batrachochytrium</taxon>
    </lineage>
</organism>
<feature type="region of interest" description="Disordered" evidence="5">
    <location>
        <begin position="98"/>
        <end position="221"/>
    </location>
</feature>
<evidence type="ECO:0000256" key="4">
    <source>
        <dbReference type="PROSITE-ProRule" id="PRU00723"/>
    </source>
</evidence>
<feature type="compositionally biased region" description="Basic and acidic residues" evidence="5">
    <location>
        <begin position="182"/>
        <end position="210"/>
    </location>
</feature>
<feature type="compositionally biased region" description="Gly residues" evidence="5">
    <location>
        <begin position="453"/>
        <end position="462"/>
    </location>
</feature>
<dbReference type="PANTHER" id="PTHR14398">
    <property type="entry name" value="RNA RECOGNITION RRM/RNP DOMAIN"/>
    <property type="match status" value="1"/>
</dbReference>
<comment type="caution">
    <text evidence="8">The sequence shown here is derived from an EMBL/GenBank/DDBJ whole genome shotgun (WGS) entry which is preliminary data.</text>
</comment>
<dbReference type="PANTHER" id="PTHR14398:SF0">
    <property type="entry name" value="ZINC FINGER PROTEIN SWM"/>
    <property type="match status" value="1"/>
</dbReference>
<dbReference type="Gene3D" id="3.30.70.330">
    <property type="match status" value="1"/>
</dbReference>
<feature type="domain" description="RRM" evidence="6">
    <location>
        <begin position="342"/>
        <end position="414"/>
    </location>
</feature>
<dbReference type="PROSITE" id="PS50103">
    <property type="entry name" value="ZF_C3H1"/>
    <property type="match status" value="1"/>
</dbReference>
<dbReference type="InterPro" id="IPR045137">
    <property type="entry name" value="RBM26/27"/>
</dbReference>
<dbReference type="InterPro" id="IPR012677">
    <property type="entry name" value="Nucleotide-bd_a/b_plait_sf"/>
</dbReference>
<keyword evidence="4" id="KW-0862">Zinc</keyword>
<proteinExistence type="predicted"/>
<dbReference type="InterPro" id="IPR000504">
    <property type="entry name" value="RRM_dom"/>
</dbReference>
<evidence type="ECO:0000259" key="6">
    <source>
        <dbReference type="PROSITE" id="PS50102"/>
    </source>
</evidence>
<evidence type="ECO:0000313" key="9">
    <source>
        <dbReference type="Proteomes" id="UP001648503"/>
    </source>
</evidence>
<dbReference type="PROSITE" id="PS50102">
    <property type="entry name" value="RRM"/>
    <property type="match status" value="1"/>
</dbReference>
<feature type="compositionally biased region" description="Basic and acidic residues" evidence="5">
    <location>
        <begin position="164"/>
        <end position="173"/>
    </location>
</feature>
<name>A0ABQ8FDF8_9FUNG</name>
<reference evidence="8 9" key="1">
    <citation type="submission" date="2021-02" db="EMBL/GenBank/DDBJ databases">
        <title>Variation within the Batrachochytrium salamandrivorans European outbreak.</title>
        <authorList>
            <person name="Kelly M."/>
            <person name="Pasmans F."/>
            <person name="Shea T.P."/>
            <person name="Munoz J.F."/>
            <person name="Carranza S."/>
            <person name="Cuomo C.A."/>
            <person name="Martel A."/>
        </authorList>
    </citation>
    <scope>NUCLEOTIDE SEQUENCE [LARGE SCALE GENOMIC DNA]</scope>
    <source>
        <strain evidence="8 9">AMFP18/2</strain>
    </source>
</reference>
<dbReference type="CDD" id="cd12257">
    <property type="entry name" value="RRM1_RBM26_like"/>
    <property type="match status" value="1"/>
</dbReference>
<feature type="compositionally biased region" description="Basic and acidic residues" evidence="5">
    <location>
        <begin position="145"/>
        <end position="156"/>
    </location>
</feature>
<evidence type="ECO:0000259" key="7">
    <source>
        <dbReference type="PROSITE" id="PS50103"/>
    </source>
</evidence>
<keyword evidence="1 3" id="KW-0694">RNA-binding</keyword>
<feature type="compositionally biased region" description="Low complexity" evidence="5">
    <location>
        <begin position="421"/>
        <end position="430"/>
    </location>
</feature>
<dbReference type="InterPro" id="IPR035979">
    <property type="entry name" value="RBD_domain_sf"/>
</dbReference>
<evidence type="ECO:0000256" key="1">
    <source>
        <dbReference type="ARBA" id="ARBA00022884"/>
    </source>
</evidence>
<feature type="compositionally biased region" description="Gly residues" evidence="5">
    <location>
        <begin position="321"/>
        <end position="330"/>
    </location>
</feature>
<feature type="compositionally biased region" description="Low complexity" evidence="5">
    <location>
        <begin position="607"/>
        <end position="621"/>
    </location>
</feature>
<sequence>MLFSESSTEALKHFLVSELEVISDADATVLADYVVALLKHDKAVASLKEDCLVELADFLADETEAFVQRLFNALARDEFSDGPATTFSDAIELSNISHEGVDTRDSNMDGSLNAKRSRDDVSGSSESHAAMGGGGGGDVANTHTSHHDGDRPEKVARLSTHSYGNDRHHDTESSRQSSRSDFSTKWHDGSRDNKQATDRRFRSRDDRDVRTGSTRNAQFDGRRGRCFNYDAKGFCLRGDSCPYEHGSEALLIDNLTASARQPSIGGAPMLAPGLHAGVVPGMNAGAFPPMGNRGVDPSLGSNFRPSFNPAARTSWAPRGGMSNGRGGMGGYQAQKRQRRSDTTLIVENIPPESCAMDKVNEYFKAFGTLTNIQVDPETKRATIQYSKTEEAQSAYRSPDPIFGNRFVKVYWQTETTGGSSGSASLQGKGSDVVPTTGSIRPHGRLDTHQTNGTAGGGGGGTAGNAVSAQDTHRTAADDLRRLQQEKTKAMLELHKTQEALIAKRIGEQKRIMERLENDKTLSSKDRKDLLLSVKALSLHTQSIVASAATQTQSVKARTVTSAAKPVGTEGTTVQTTLAGTTEGEKVDPALQAQLLALKGEAQSLGITDPTDTTTAASSVSGRGRGRGGWSRGRGGHASRAFNIDNRSTKILIKNISDTNVDALRAHFEALSGCVGFQKVNEESAFASYQMRWQAEKAMISQLTSEGCAGVELQWATVGSTDLPPQ</sequence>
<feature type="zinc finger region" description="C3H1-type" evidence="4">
    <location>
        <begin position="220"/>
        <end position="248"/>
    </location>
</feature>
<evidence type="ECO:0008006" key="10">
    <source>
        <dbReference type="Google" id="ProtNLM"/>
    </source>
</evidence>
<keyword evidence="4" id="KW-0479">Metal-binding</keyword>
<dbReference type="SUPFAM" id="SSF54928">
    <property type="entry name" value="RNA-binding domain, RBD"/>
    <property type="match status" value="1"/>
</dbReference>
<dbReference type="EMBL" id="JAFCIX010000326">
    <property type="protein sequence ID" value="KAH6594890.1"/>
    <property type="molecule type" value="Genomic_DNA"/>
</dbReference>
<comment type="function">
    <text evidence="2">May be involved in the turnover of nuclear polyadenylated (pA+) RNA.</text>
</comment>
<dbReference type="InterPro" id="IPR002483">
    <property type="entry name" value="PWI_dom"/>
</dbReference>
<dbReference type="InterPro" id="IPR000571">
    <property type="entry name" value="Znf_CCCH"/>
</dbReference>
<dbReference type="SMART" id="SM00360">
    <property type="entry name" value="RRM"/>
    <property type="match status" value="2"/>
</dbReference>
<evidence type="ECO:0000256" key="3">
    <source>
        <dbReference type="PROSITE-ProRule" id="PRU00176"/>
    </source>
</evidence>
<dbReference type="Pfam" id="PF01480">
    <property type="entry name" value="PWI"/>
    <property type="match status" value="1"/>
</dbReference>
<feature type="region of interest" description="Disordered" evidence="5">
    <location>
        <begin position="605"/>
        <end position="640"/>
    </location>
</feature>
<keyword evidence="9" id="KW-1185">Reference proteome</keyword>